<accession>A0ABS9FF05</accession>
<dbReference type="RefSeq" id="WP_236310136.1">
    <property type="nucleotide sequence ID" value="NZ_WKED01000108.1"/>
</dbReference>
<gene>
    <name evidence="1" type="ORF">GIW56_29150</name>
</gene>
<comment type="caution">
    <text evidence="1">The sequence shown here is derived from an EMBL/GenBank/DDBJ whole genome shotgun (WGS) entry which is preliminary data.</text>
</comment>
<reference evidence="1 2" key="1">
    <citation type="submission" date="2019-11" db="EMBL/GenBank/DDBJ databases">
        <title>Epiphytic Pseudomonas syringae from cherry orchards.</title>
        <authorList>
            <person name="Hulin M.T."/>
        </authorList>
    </citation>
    <scope>NUCLEOTIDE SEQUENCE [LARGE SCALE GENOMIC DNA]</scope>
    <source>
        <strain evidence="1 2">PA-6-5B</strain>
    </source>
</reference>
<proteinExistence type="predicted"/>
<dbReference type="Proteomes" id="UP000814003">
    <property type="component" value="Unassembled WGS sequence"/>
</dbReference>
<evidence type="ECO:0000313" key="2">
    <source>
        <dbReference type="Proteomes" id="UP000814003"/>
    </source>
</evidence>
<sequence>MSNDHEFSFSGLVRTILNLLIDSCPLQVEITVETLNLPKGDYEKSPPSSGLILGFYNQTPEEEVLNSTLEWLIAEGYIRAGARDHYVATLQTLKLYGSVPSALSS</sequence>
<keyword evidence="2" id="KW-1185">Reference proteome</keyword>
<evidence type="ECO:0000313" key="1">
    <source>
        <dbReference type="EMBL" id="MCF5110867.1"/>
    </source>
</evidence>
<organism evidence="1 2">
    <name type="scientific">Pseudomonas gessardii</name>
    <dbReference type="NCBI Taxonomy" id="78544"/>
    <lineage>
        <taxon>Bacteria</taxon>
        <taxon>Pseudomonadati</taxon>
        <taxon>Pseudomonadota</taxon>
        <taxon>Gammaproteobacteria</taxon>
        <taxon>Pseudomonadales</taxon>
        <taxon>Pseudomonadaceae</taxon>
        <taxon>Pseudomonas</taxon>
    </lineage>
</organism>
<dbReference type="EMBL" id="WKED01000108">
    <property type="protein sequence ID" value="MCF5110867.1"/>
    <property type="molecule type" value="Genomic_DNA"/>
</dbReference>
<name>A0ABS9FF05_9PSED</name>
<evidence type="ECO:0008006" key="3">
    <source>
        <dbReference type="Google" id="ProtNLM"/>
    </source>
</evidence>
<protein>
    <recommendedName>
        <fullName evidence="3">DUF3077 domain-containing protein</fullName>
    </recommendedName>
</protein>